<organism evidence="11 12">
    <name type="scientific">Eumeta variegata</name>
    <name type="common">Bagworm moth</name>
    <name type="synonym">Eumeta japonica</name>
    <dbReference type="NCBI Taxonomy" id="151549"/>
    <lineage>
        <taxon>Eukaryota</taxon>
        <taxon>Metazoa</taxon>
        <taxon>Ecdysozoa</taxon>
        <taxon>Arthropoda</taxon>
        <taxon>Hexapoda</taxon>
        <taxon>Insecta</taxon>
        <taxon>Pterygota</taxon>
        <taxon>Neoptera</taxon>
        <taxon>Endopterygota</taxon>
        <taxon>Lepidoptera</taxon>
        <taxon>Glossata</taxon>
        <taxon>Ditrysia</taxon>
        <taxon>Tineoidea</taxon>
        <taxon>Psychidae</taxon>
        <taxon>Oiketicinae</taxon>
        <taxon>Eumeta</taxon>
    </lineage>
</organism>
<accession>A0A4C1XPU2</accession>
<dbReference type="Gene3D" id="3.90.1150.10">
    <property type="entry name" value="Aspartate Aminotransferase, domain 1"/>
    <property type="match status" value="1"/>
</dbReference>
<keyword evidence="6" id="KW-0210">Decarboxylase</keyword>
<dbReference type="GO" id="GO:0001694">
    <property type="term" value="P:histamine biosynthetic process"/>
    <property type="evidence" value="ECO:0007669"/>
    <property type="project" value="TreeGrafter"/>
</dbReference>
<dbReference type="PANTHER" id="PTHR11999:SF68">
    <property type="entry name" value="HISTIDINE DECARBOXYLASE"/>
    <property type="match status" value="1"/>
</dbReference>
<name>A0A4C1XPU2_EUMVA</name>
<keyword evidence="12" id="KW-1185">Reference proteome</keyword>
<evidence type="ECO:0000256" key="3">
    <source>
        <dbReference type="ARBA" id="ARBA00011738"/>
    </source>
</evidence>
<dbReference type="InterPro" id="IPR002129">
    <property type="entry name" value="PyrdxlP-dep_de-COase"/>
</dbReference>
<dbReference type="GO" id="GO:0042423">
    <property type="term" value="P:catecholamine biosynthetic process"/>
    <property type="evidence" value="ECO:0007669"/>
    <property type="project" value="UniProtKB-KW"/>
</dbReference>
<reference evidence="11 12" key="1">
    <citation type="journal article" date="2019" name="Commun. Biol.">
        <title>The bagworm genome reveals a unique fibroin gene that provides high tensile strength.</title>
        <authorList>
            <person name="Kono N."/>
            <person name="Nakamura H."/>
            <person name="Ohtoshi R."/>
            <person name="Tomita M."/>
            <person name="Numata K."/>
            <person name="Arakawa K."/>
        </authorList>
    </citation>
    <scope>NUCLEOTIDE SEQUENCE [LARGE SCALE GENOMIC DNA]</scope>
</reference>
<dbReference type="GO" id="GO:0004398">
    <property type="term" value="F:histidine decarboxylase activity"/>
    <property type="evidence" value="ECO:0007669"/>
    <property type="project" value="UniProtKB-EC"/>
</dbReference>
<dbReference type="InterPro" id="IPR010977">
    <property type="entry name" value="Aromatic_deC"/>
</dbReference>
<dbReference type="OrthoDB" id="639767at2759"/>
<dbReference type="PRINTS" id="PR00800">
    <property type="entry name" value="YHDCRBOXLASE"/>
</dbReference>
<evidence type="ECO:0000256" key="10">
    <source>
        <dbReference type="RuleBase" id="RU000382"/>
    </source>
</evidence>
<dbReference type="EC" id="4.1.1.22" evidence="4"/>
<evidence type="ECO:0000256" key="7">
    <source>
        <dbReference type="ARBA" id="ARBA00022898"/>
    </source>
</evidence>
<comment type="similarity">
    <text evidence="2 10">Belongs to the group II decarboxylase family.</text>
</comment>
<dbReference type="PANTHER" id="PTHR11999">
    <property type="entry name" value="GROUP II PYRIDOXAL-5-PHOSPHATE DECARBOXYLASE"/>
    <property type="match status" value="1"/>
</dbReference>
<evidence type="ECO:0000256" key="4">
    <source>
        <dbReference type="ARBA" id="ARBA00012320"/>
    </source>
</evidence>
<evidence type="ECO:0000256" key="9">
    <source>
        <dbReference type="ARBA" id="ARBA00039946"/>
    </source>
</evidence>
<gene>
    <name evidence="11" type="primary">Hdc</name>
    <name evidence="11" type="ORF">EVAR_45315_1</name>
</gene>
<evidence type="ECO:0000256" key="2">
    <source>
        <dbReference type="ARBA" id="ARBA00009533"/>
    </source>
</evidence>
<dbReference type="AlphaFoldDB" id="A0A4C1XPU2"/>
<dbReference type="InterPro" id="IPR015421">
    <property type="entry name" value="PyrdxlP-dep_Trfase_major"/>
</dbReference>
<dbReference type="STRING" id="151549.A0A4C1XPU2"/>
<keyword evidence="5" id="KW-0127">Catecholamine biosynthesis</keyword>
<dbReference type="InterPro" id="IPR015422">
    <property type="entry name" value="PyrdxlP-dep_Trfase_small"/>
</dbReference>
<dbReference type="Proteomes" id="UP000299102">
    <property type="component" value="Unassembled WGS sequence"/>
</dbReference>
<dbReference type="EMBL" id="BGZK01000893">
    <property type="protein sequence ID" value="GBP64267.1"/>
    <property type="molecule type" value="Genomic_DNA"/>
</dbReference>
<evidence type="ECO:0000256" key="8">
    <source>
        <dbReference type="ARBA" id="ARBA00023239"/>
    </source>
</evidence>
<sequence>MGSYSEFQHWQIPLSRRFRALKLWFVLRNYGISGLQKHVRESVRLAQKFEAIVLADPRFEIPQPRNLGMVVFRLKGENALTERLLKRLNARGYIHAVPACFKGVYVIRFTVTSQRTTNQDILGKLVIVFQVLSTTTDPYYRPLFRTLSLRAS</sequence>
<evidence type="ECO:0000313" key="12">
    <source>
        <dbReference type="Proteomes" id="UP000299102"/>
    </source>
</evidence>
<protein>
    <recommendedName>
        <fullName evidence="9">Histidine decarboxylase</fullName>
        <ecNumber evidence="4">4.1.1.22</ecNumber>
    </recommendedName>
</protein>
<proteinExistence type="inferred from homology"/>
<evidence type="ECO:0000256" key="6">
    <source>
        <dbReference type="ARBA" id="ARBA00022793"/>
    </source>
</evidence>
<dbReference type="GO" id="GO:0006548">
    <property type="term" value="P:L-histidine catabolic process"/>
    <property type="evidence" value="ECO:0007669"/>
    <property type="project" value="TreeGrafter"/>
</dbReference>
<evidence type="ECO:0000313" key="11">
    <source>
        <dbReference type="EMBL" id="GBP64267.1"/>
    </source>
</evidence>
<dbReference type="GO" id="GO:0005737">
    <property type="term" value="C:cytoplasm"/>
    <property type="evidence" value="ECO:0007669"/>
    <property type="project" value="TreeGrafter"/>
</dbReference>
<dbReference type="GO" id="GO:0030170">
    <property type="term" value="F:pyridoxal phosphate binding"/>
    <property type="evidence" value="ECO:0007669"/>
    <property type="project" value="InterPro"/>
</dbReference>
<comment type="cofactor">
    <cofactor evidence="1 10">
        <name>pyridoxal 5'-phosphate</name>
        <dbReference type="ChEBI" id="CHEBI:597326"/>
    </cofactor>
</comment>
<dbReference type="Gene3D" id="3.40.640.10">
    <property type="entry name" value="Type I PLP-dependent aspartate aminotransferase-like (Major domain)"/>
    <property type="match status" value="1"/>
</dbReference>
<keyword evidence="8 10" id="KW-0456">Lyase</keyword>
<comment type="caution">
    <text evidence="11">The sequence shown here is derived from an EMBL/GenBank/DDBJ whole genome shotgun (WGS) entry which is preliminary data.</text>
</comment>
<dbReference type="SUPFAM" id="SSF53383">
    <property type="entry name" value="PLP-dependent transferases"/>
    <property type="match status" value="1"/>
</dbReference>
<evidence type="ECO:0000256" key="1">
    <source>
        <dbReference type="ARBA" id="ARBA00001933"/>
    </source>
</evidence>
<keyword evidence="7 10" id="KW-0663">Pyridoxal phosphate</keyword>
<dbReference type="InterPro" id="IPR015424">
    <property type="entry name" value="PyrdxlP-dep_Trfase"/>
</dbReference>
<comment type="subunit">
    <text evidence="3">Homodimer.</text>
</comment>
<dbReference type="Pfam" id="PF00282">
    <property type="entry name" value="Pyridoxal_deC"/>
    <property type="match status" value="1"/>
</dbReference>
<evidence type="ECO:0000256" key="5">
    <source>
        <dbReference type="ARBA" id="ARBA00022584"/>
    </source>
</evidence>